<gene>
    <name evidence="3" type="ORF">CYMTET_8013</name>
</gene>
<feature type="compositionally biased region" description="Basic and acidic residues" evidence="1">
    <location>
        <begin position="280"/>
        <end position="291"/>
    </location>
</feature>
<evidence type="ECO:0000313" key="3">
    <source>
        <dbReference type="EMBL" id="KAK3284333.1"/>
    </source>
</evidence>
<keyword evidence="2" id="KW-0812">Transmembrane</keyword>
<sequence length="340" mass="36316">MTFQKRESLKSSVRDALGIATDRISFISIDDMQTAPASSTRKRRARVLLDEIGSLTNAVIVLTEISGFLDASESRSAMDSLQRASDTGALTTIAVNNGLANEGISMDETASAVIKVTSGSVAAGNSPDRSETQSSISGKKDSWIFPAVICAAASALLLMAIVGIFAWRHKRAAADSVTSHQQTTRPIIATAGMVANTTTPRMSSTASSSDDEQVPATDQQSRKLRTTSALAANMMLRTNEIKQQDQVRRSAPCTGYLDSDELNMLPSRATTGPSTAPERQVAEARLHKEPKAPVCTSEDLSAESQGAEERHRRTMKVVESYREHLEPPGQASQGLSPPPA</sequence>
<feature type="region of interest" description="Disordered" evidence="1">
    <location>
        <begin position="198"/>
        <end position="224"/>
    </location>
</feature>
<name>A0AAE0GUI6_9CHLO</name>
<dbReference type="Proteomes" id="UP001190700">
    <property type="component" value="Unassembled WGS sequence"/>
</dbReference>
<evidence type="ECO:0000256" key="2">
    <source>
        <dbReference type="SAM" id="Phobius"/>
    </source>
</evidence>
<keyword evidence="2" id="KW-0472">Membrane</keyword>
<feature type="compositionally biased region" description="Polar residues" evidence="1">
    <location>
        <begin position="198"/>
        <end position="208"/>
    </location>
</feature>
<feature type="region of interest" description="Disordered" evidence="1">
    <location>
        <begin position="258"/>
        <end position="340"/>
    </location>
</feature>
<comment type="caution">
    <text evidence="3">The sequence shown here is derived from an EMBL/GenBank/DDBJ whole genome shotgun (WGS) entry which is preliminary data.</text>
</comment>
<dbReference type="AlphaFoldDB" id="A0AAE0GUI6"/>
<feature type="transmembrane region" description="Helical" evidence="2">
    <location>
        <begin position="143"/>
        <end position="167"/>
    </location>
</feature>
<proteinExistence type="predicted"/>
<protein>
    <submittedName>
        <fullName evidence="3">Uncharacterized protein</fullName>
    </submittedName>
</protein>
<feature type="compositionally biased region" description="Polar residues" evidence="1">
    <location>
        <begin position="330"/>
        <end position="340"/>
    </location>
</feature>
<reference evidence="3 4" key="1">
    <citation type="journal article" date="2015" name="Genome Biol. Evol.">
        <title>Comparative Genomics of a Bacterivorous Green Alga Reveals Evolutionary Causalities and Consequences of Phago-Mixotrophic Mode of Nutrition.</title>
        <authorList>
            <person name="Burns J.A."/>
            <person name="Paasch A."/>
            <person name="Narechania A."/>
            <person name="Kim E."/>
        </authorList>
    </citation>
    <scope>NUCLEOTIDE SEQUENCE [LARGE SCALE GENOMIC DNA]</scope>
    <source>
        <strain evidence="3 4">PLY_AMNH</strain>
    </source>
</reference>
<accession>A0AAE0GUI6</accession>
<dbReference type="EMBL" id="LGRX02002324">
    <property type="protein sequence ID" value="KAK3284333.1"/>
    <property type="molecule type" value="Genomic_DNA"/>
</dbReference>
<evidence type="ECO:0000313" key="4">
    <source>
        <dbReference type="Proteomes" id="UP001190700"/>
    </source>
</evidence>
<keyword evidence="2" id="KW-1133">Transmembrane helix</keyword>
<evidence type="ECO:0000256" key="1">
    <source>
        <dbReference type="SAM" id="MobiDB-lite"/>
    </source>
</evidence>
<organism evidence="3 4">
    <name type="scientific">Cymbomonas tetramitiformis</name>
    <dbReference type="NCBI Taxonomy" id="36881"/>
    <lineage>
        <taxon>Eukaryota</taxon>
        <taxon>Viridiplantae</taxon>
        <taxon>Chlorophyta</taxon>
        <taxon>Pyramimonadophyceae</taxon>
        <taxon>Pyramimonadales</taxon>
        <taxon>Pyramimonadaceae</taxon>
        <taxon>Cymbomonas</taxon>
    </lineage>
</organism>
<keyword evidence="4" id="KW-1185">Reference proteome</keyword>